<dbReference type="InterPro" id="IPR002649">
    <property type="entry name" value="tRNA_m1G_MeTrfase_TrmD"/>
</dbReference>
<keyword evidence="10 15" id="KW-0949">S-adenosyl-L-methionine</keyword>
<evidence type="ECO:0000256" key="11">
    <source>
        <dbReference type="ARBA" id="ARBA00022694"/>
    </source>
</evidence>
<evidence type="ECO:0000256" key="8">
    <source>
        <dbReference type="ARBA" id="ARBA00022603"/>
    </source>
</evidence>
<evidence type="ECO:0000256" key="10">
    <source>
        <dbReference type="ARBA" id="ARBA00022691"/>
    </source>
</evidence>
<dbReference type="NCBIfam" id="NF000648">
    <property type="entry name" value="PRK00026.1"/>
    <property type="match status" value="1"/>
</dbReference>
<feature type="domain" description="tRNA methyltransferase TRMD/TRM10-type" evidence="18">
    <location>
        <begin position="1"/>
        <end position="218"/>
    </location>
</feature>
<evidence type="ECO:0000313" key="20">
    <source>
        <dbReference type="Proteomes" id="UP000033995"/>
    </source>
</evidence>
<comment type="function">
    <text evidence="1 15 17">Specifically methylates guanosine-37 in various tRNAs.</text>
</comment>
<evidence type="ECO:0000256" key="13">
    <source>
        <dbReference type="ARBA" id="ARBA00033392"/>
    </source>
</evidence>
<keyword evidence="7 15" id="KW-0963">Cytoplasm</keyword>
<reference evidence="19 20" key="1">
    <citation type="journal article" date="2015" name="Nature">
        <title>rRNA introns, odd ribosomes, and small enigmatic genomes across a large radiation of phyla.</title>
        <authorList>
            <person name="Brown C.T."/>
            <person name="Hug L.A."/>
            <person name="Thomas B.C."/>
            <person name="Sharon I."/>
            <person name="Castelle C.J."/>
            <person name="Singh A."/>
            <person name="Wilkins M.J."/>
            <person name="Williams K.H."/>
            <person name="Banfield J.F."/>
        </authorList>
    </citation>
    <scope>NUCLEOTIDE SEQUENCE [LARGE SCALE GENOMIC DNA]</scope>
</reference>
<comment type="catalytic activity">
    <reaction evidence="14 15 17">
        <text>guanosine(37) in tRNA + S-adenosyl-L-methionine = N(1)-methylguanosine(37) in tRNA + S-adenosyl-L-homocysteine + H(+)</text>
        <dbReference type="Rhea" id="RHEA:36899"/>
        <dbReference type="Rhea" id="RHEA-COMP:10145"/>
        <dbReference type="Rhea" id="RHEA-COMP:10147"/>
        <dbReference type="ChEBI" id="CHEBI:15378"/>
        <dbReference type="ChEBI" id="CHEBI:57856"/>
        <dbReference type="ChEBI" id="CHEBI:59789"/>
        <dbReference type="ChEBI" id="CHEBI:73542"/>
        <dbReference type="ChEBI" id="CHEBI:74269"/>
        <dbReference type="EC" id="2.1.1.228"/>
    </reaction>
</comment>
<dbReference type="Gene3D" id="1.10.1270.20">
    <property type="entry name" value="tRNA(m1g37)methyltransferase, domain 2"/>
    <property type="match status" value="1"/>
</dbReference>
<comment type="subcellular location">
    <subcellularLocation>
        <location evidence="2 15 17">Cytoplasm</location>
    </subcellularLocation>
</comment>
<keyword evidence="11 15" id="KW-0819">tRNA processing</keyword>
<evidence type="ECO:0000313" key="19">
    <source>
        <dbReference type="EMBL" id="KKP48267.1"/>
    </source>
</evidence>
<keyword evidence="9 15" id="KW-0808">Transferase</keyword>
<dbReference type="NCBIfam" id="TIGR00088">
    <property type="entry name" value="trmD"/>
    <property type="match status" value="1"/>
</dbReference>
<feature type="binding site" evidence="15 16">
    <location>
        <begin position="134"/>
        <end position="139"/>
    </location>
    <ligand>
        <name>S-adenosyl-L-methionine</name>
        <dbReference type="ChEBI" id="CHEBI:59789"/>
    </ligand>
</feature>
<evidence type="ECO:0000259" key="18">
    <source>
        <dbReference type="Pfam" id="PF01746"/>
    </source>
</evidence>
<comment type="subunit">
    <text evidence="4 15 17">Homodimer.</text>
</comment>
<dbReference type="GO" id="GO:0005829">
    <property type="term" value="C:cytosol"/>
    <property type="evidence" value="ECO:0007669"/>
    <property type="project" value="TreeGrafter"/>
</dbReference>
<dbReference type="PATRIC" id="fig|1618561.3.peg.63"/>
<dbReference type="GO" id="GO:0052906">
    <property type="term" value="F:tRNA (guanine(37)-N1)-methyltransferase activity"/>
    <property type="evidence" value="ECO:0007669"/>
    <property type="project" value="UniProtKB-UniRule"/>
</dbReference>
<evidence type="ECO:0000256" key="15">
    <source>
        <dbReference type="HAMAP-Rule" id="MF_00605"/>
    </source>
</evidence>
<evidence type="ECO:0000256" key="9">
    <source>
        <dbReference type="ARBA" id="ARBA00022679"/>
    </source>
</evidence>
<keyword evidence="8 15" id="KW-0489">Methyltransferase</keyword>
<dbReference type="PANTHER" id="PTHR46417:SF1">
    <property type="entry name" value="TRNA (GUANINE-N(1)-)-METHYLTRANSFERASE"/>
    <property type="match status" value="1"/>
</dbReference>
<evidence type="ECO:0000256" key="6">
    <source>
        <dbReference type="ARBA" id="ARBA00014679"/>
    </source>
</evidence>
<name>A0A0G0CY10_9BACT</name>
<evidence type="ECO:0000256" key="17">
    <source>
        <dbReference type="RuleBase" id="RU003464"/>
    </source>
</evidence>
<dbReference type="EMBL" id="LBOZ01000001">
    <property type="protein sequence ID" value="KKP48267.1"/>
    <property type="molecule type" value="Genomic_DNA"/>
</dbReference>
<gene>
    <name evidence="15" type="primary">trmD</name>
    <name evidence="19" type="ORF">UR38_C0001G0063</name>
</gene>
<dbReference type="Gene3D" id="3.40.1280.10">
    <property type="match status" value="1"/>
</dbReference>
<dbReference type="Pfam" id="PF01746">
    <property type="entry name" value="tRNA_m1G_MT"/>
    <property type="match status" value="1"/>
</dbReference>
<evidence type="ECO:0000256" key="2">
    <source>
        <dbReference type="ARBA" id="ARBA00004496"/>
    </source>
</evidence>
<comment type="caution">
    <text evidence="19">The sequence shown here is derived from an EMBL/GenBank/DDBJ whole genome shotgun (WGS) entry which is preliminary data.</text>
</comment>
<dbReference type="FunFam" id="3.40.1280.10:FF:000001">
    <property type="entry name" value="tRNA (guanine-N(1)-)-methyltransferase"/>
    <property type="match status" value="1"/>
</dbReference>
<evidence type="ECO:0000256" key="16">
    <source>
        <dbReference type="PIRSR" id="PIRSR000386-1"/>
    </source>
</evidence>
<dbReference type="SUPFAM" id="SSF75217">
    <property type="entry name" value="alpha/beta knot"/>
    <property type="match status" value="1"/>
</dbReference>
<sequence length="224" mass="25504">MQIDILTLFPKMFVGPMTESIMWRAQDKKFLKLNIVDLRQFGIDERKTVDDRPYGGGAGMIIRVDVIDKALKSIKAKPKTKGTKIVMTDAGGEKFTQQKAQDYSKLKRIVLICGHYEGIDHRVHENLVDEVISIGDYVLTGGEIPAIVIVDTVTRLIPNVIKPESLLEESHSEMNAEYPQYTRPPIYKPSLLKKAWKVPEILLTGDHRKIKDFRQKNQPFLSKS</sequence>
<evidence type="ECO:0000256" key="3">
    <source>
        <dbReference type="ARBA" id="ARBA00007630"/>
    </source>
</evidence>
<evidence type="ECO:0000256" key="12">
    <source>
        <dbReference type="ARBA" id="ARBA00029736"/>
    </source>
</evidence>
<feature type="binding site" evidence="15 16">
    <location>
        <position position="114"/>
    </location>
    <ligand>
        <name>S-adenosyl-L-methionine</name>
        <dbReference type="ChEBI" id="CHEBI:59789"/>
    </ligand>
</feature>
<accession>A0A0G0CY10</accession>
<evidence type="ECO:0000256" key="4">
    <source>
        <dbReference type="ARBA" id="ARBA00011738"/>
    </source>
</evidence>
<dbReference type="InterPro" id="IPR029028">
    <property type="entry name" value="Alpha/beta_knot_MTases"/>
</dbReference>
<organism evidence="19 20">
    <name type="scientific">Candidatus Woesebacteria bacterium GW2011_GWA2_33_28</name>
    <dbReference type="NCBI Taxonomy" id="1618561"/>
    <lineage>
        <taxon>Bacteria</taxon>
        <taxon>Candidatus Woeseibacteriota</taxon>
    </lineage>
</organism>
<protein>
    <recommendedName>
        <fullName evidence="6 15">tRNA (guanine-N(1)-)-methyltransferase</fullName>
        <ecNumber evidence="5 15">2.1.1.228</ecNumber>
    </recommendedName>
    <alternativeName>
        <fullName evidence="12 15">M1G-methyltransferase</fullName>
    </alternativeName>
    <alternativeName>
        <fullName evidence="13 15">tRNA [GM37] methyltransferase</fullName>
    </alternativeName>
</protein>
<dbReference type="InterPro" id="IPR023148">
    <property type="entry name" value="tRNA_m1G_MeTrfase_C_sf"/>
</dbReference>
<dbReference type="EC" id="2.1.1.228" evidence="5 15"/>
<dbReference type="InterPro" id="IPR029026">
    <property type="entry name" value="tRNA_m1G_MTases_N"/>
</dbReference>
<dbReference type="Proteomes" id="UP000033995">
    <property type="component" value="Unassembled WGS sequence"/>
</dbReference>
<dbReference type="AlphaFoldDB" id="A0A0G0CY10"/>
<dbReference type="HAMAP" id="MF_00605">
    <property type="entry name" value="TrmD"/>
    <property type="match status" value="1"/>
</dbReference>
<proteinExistence type="inferred from homology"/>
<dbReference type="PIRSF" id="PIRSF000386">
    <property type="entry name" value="tRNA_mtase"/>
    <property type="match status" value="1"/>
</dbReference>
<dbReference type="PANTHER" id="PTHR46417">
    <property type="entry name" value="TRNA (GUANINE-N(1)-)-METHYLTRANSFERASE"/>
    <property type="match status" value="1"/>
</dbReference>
<evidence type="ECO:0000256" key="5">
    <source>
        <dbReference type="ARBA" id="ARBA00012807"/>
    </source>
</evidence>
<evidence type="ECO:0000256" key="14">
    <source>
        <dbReference type="ARBA" id="ARBA00047783"/>
    </source>
</evidence>
<comment type="similarity">
    <text evidence="3 15 17">Belongs to the RNA methyltransferase TrmD family.</text>
</comment>
<dbReference type="CDD" id="cd18080">
    <property type="entry name" value="TrmD-like"/>
    <property type="match status" value="1"/>
</dbReference>
<dbReference type="GO" id="GO:0002939">
    <property type="term" value="P:tRNA N1-guanine methylation"/>
    <property type="evidence" value="ECO:0007669"/>
    <property type="project" value="TreeGrafter"/>
</dbReference>
<evidence type="ECO:0000256" key="7">
    <source>
        <dbReference type="ARBA" id="ARBA00022490"/>
    </source>
</evidence>
<evidence type="ECO:0000256" key="1">
    <source>
        <dbReference type="ARBA" id="ARBA00002634"/>
    </source>
</evidence>
<dbReference type="InterPro" id="IPR016009">
    <property type="entry name" value="tRNA_MeTrfase_TRMD/TRM10"/>
</dbReference>